<evidence type="ECO:0000313" key="2">
    <source>
        <dbReference type="Proteomes" id="UP000187181"/>
    </source>
</evidence>
<organism evidence="1 2">
    <name type="scientific">Pontibacter indicus</name>
    <dbReference type="NCBI Taxonomy" id="1317125"/>
    <lineage>
        <taxon>Bacteria</taxon>
        <taxon>Pseudomonadati</taxon>
        <taxon>Bacteroidota</taxon>
        <taxon>Cytophagia</taxon>
        <taxon>Cytophagales</taxon>
        <taxon>Hymenobacteraceae</taxon>
        <taxon>Pontibacter</taxon>
    </lineage>
</organism>
<reference evidence="2" key="1">
    <citation type="submission" date="2017-01" db="EMBL/GenBank/DDBJ databases">
        <authorList>
            <person name="Varghese N."/>
            <person name="Submissions S."/>
        </authorList>
    </citation>
    <scope>NUCLEOTIDE SEQUENCE [LARGE SCALE GENOMIC DNA]</scope>
    <source>
        <strain evidence="2">LP100</strain>
    </source>
</reference>
<dbReference type="Proteomes" id="UP000187181">
    <property type="component" value="Unassembled WGS sequence"/>
</dbReference>
<dbReference type="AlphaFoldDB" id="A0A1R3WC50"/>
<accession>A0A1R3WC50</accession>
<proteinExistence type="predicted"/>
<dbReference type="STRING" id="1317125.SAMN05444128_0241"/>
<evidence type="ECO:0000313" key="1">
    <source>
        <dbReference type="EMBL" id="SIT75709.1"/>
    </source>
</evidence>
<gene>
    <name evidence="1" type="ORF">SAMN05444128_0241</name>
</gene>
<protein>
    <submittedName>
        <fullName evidence="1">Uncharacterized protein</fullName>
    </submittedName>
</protein>
<name>A0A1R3WC50_9BACT</name>
<dbReference type="EMBL" id="FTPP01000001">
    <property type="protein sequence ID" value="SIT75709.1"/>
    <property type="molecule type" value="Genomic_DNA"/>
</dbReference>
<keyword evidence="2" id="KW-1185">Reference proteome</keyword>
<sequence length="79" mass="9108">MIRSYVRVNDMYTEEGITYEWRNTIKDFFKVISTEKDLVVTEPGRYTLSVRNTKDCSPLTDLSCSASSEFVVEGINFPN</sequence>